<gene>
    <name evidence="3" type="ORF">QJ522_02405</name>
</gene>
<name>A0AAW6TTV0_9BACT</name>
<keyword evidence="1" id="KW-0175">Coiled coil</keyword>
<feature type="coiled-coil region" evidence="1">
    <location>
        <begin position="72"/>
        <end position="121"/>
    </location>
</feature>
<comment type="caution">
    <text evidence="3">The sequence shown here is derived from an EMBL/GenBank/DDBJ whole genome shotgun (WGS) entry which is preliminary data.</text>
</comment>
<sequence length="182" mass="19998">MKMFDRDQLELILNNNNGKSDQQWAAYMEAVCLVEIRDVLQRGLADLVEVVKAADRGRNDALSVVGSIKAASQTQDVEIQAIKDRLAALEKERVRIANAAIEDLRHRVERLNEFVAGLEANASAQSDALDANEQAVQSCLSTLGGSEQGRRGDRGEDSRIALSTARRPTLCTTRDAGPFFRT</sequence>
<evidence type="ECO:0000313" key="3">
    <source>
        <dbReference type="EMBL" id="MDI6447882.1"/>
    </source>
</evidence>
<keyword evidence="4" id="KW-1185">Reference proteome</keyword>
<dbReference type="AlphaFoldDB" id="A0AAW6TTV0"/>
<dbReference type="EMBL" id="JASCXX010000002">
    <property type="protein sequence ID" value="MDI6447882.1"/>
    <property type="molecule type" value="Genomic_DNA"/>
</dbReference>
<dbReference type="Proteomes" id="UP001431776">
    <property type="component" value="Unassembled WGS sequence"/>
</dbReference>
<accession>A0AAW6TTV0</accession>
<feature type="region of interest" description="Disordered" evidence="2">
    <location>
        <begin position="142"/>
        <end position="167"/>
    </location>
</feature>
<organism evidence="3 4">
    <name type="scientific">Anaerobaca lacustris</name>
    <dbReference type="NCBI Taxonomy" id="3044600"/>
    <lineage>
        <taxon>Bacteria</taxon>
        <taxon>Pseudomonadati</taxon>
        <taxon>Planctomycetota</taxon>
        <taxon>Phycisphaerae</taxon>
        <taxon>Sedimentisphaerales</taxon>
        <taxon>Anaerobacaceae</taxon>
        <taxon>Anaerobaca</taxon>
    </lineage>
</organism>
<protein>
    <submittedName>
        <fullName evidence="3">Uncharacterized protein</fullName>
    </submittedName>
</protein>
<dbReference type="RefSeq" id="WP_349243293.1">
    <property type="nucleotide sequence ID" value="NZ_JASCXX010000002.1"/>
</dbReference>
<evidence type="ECO:0000313" key="4">
    <source>
        <dbReference type="Proteomes" id="UP001431776"/>
    </source>
</evidence>
<feature type="compositionally biased region" description="Basic and acidic residues" evidence="2">
    <location>
        <begin position="148"/>
        <end position="159"/>
    </location>
</feature>
<proteinExistence type="predicted"/>
<reference evidence="3" key="1">
    <citation type="submission" date="2023-05" db="EMBL/GenBank/DDBJ databases">
        <title>Anaerotaeda fermentans gen. nov., sp. nov., a novel anaerobic planctomycete of the new family within the order Sedimentisphaerales isolated from Taman Peninsula, Russia.</title>
        <authorList>
            <person name="Khomyakova M.A."/>
            <person name="Merkel A.Y."/>
            <person name="Slobodkin A.I."/>
        </authorList>
    </citation>
    <scope>NUCLEOTIDE SEQUENCE</scope>
    <source>
        <strain evidence="3">M17dextr</strain>
    </source>
</reference>
<evidence type="ECO:0000256" key="2">
    <source>
        <dbReference type="SAM" id="MobiDB-lite"/>
    </source>
</evidence>
<evidence type="ECO:0000256" key="1">
    <source>
        <dbReference type="SAM" id="Coils"/>
    </source>
</evidence>